<evidence type="ECO:0000256" key="1">
    <source>
        <dbReference type="SAM" id="MobiDB-lite"/>
    </source>
</evidence>
<gene>
    <name evidence="2" type="ORF">SINC0208_LOCUS4317</name>
</gene>
<protein>
    <submittedName>
        <fullName evidence="2">Uncharacterized protein</fullName>
    </submittedName>
</protein>
<accession>A0A7S3MVD5</accession>
<feature type="compositionally biased region" description="Polar residues" evidence="1">
    <location>
        <begin position="135"/>
        <end position="144"/>
    </location>
</feature>
<feature type="region of interest" description="Disordered" evidence="1">
    <location>
        <begin position="135"/>
        <end position="160"/>
    </location>
</feature>
<proteinExistence type="predicted"/>
<dbReference type="AlphaFoldDB" id="A0A7S3MVD5"/>
<evidence type="ECO:0000313" key="2">
    <source>
        <dbReference type="EMBL" id="CAE0323731.1"/>
    </source>
</evidence>
<dbReference type="EMBL" id="HBIH01010469">
    <property type="protein sequence ID" value="CAE0323731.1"/>
    <property type="molecule type" value="Transcribed_RNA"/>
</dbReference>
<name>A0A7S3MVD5_9SPIT</name>
<sequence length="160" mass="18394">MFILLEFILNLTISIDLGCRVKMAGFHAFMNKNRFQNKLDFLIVVGCNLLFLVSLLDGYTIGEISDEFLLLVWSVIQTLRILMIARNQKKAIEQAKFLINFTDIGIETEREQHGLSLGGQQDIEEDIVFDEQRANQGSILQNKAGQKKPRKKSIEMQDFR</sequence>
<organism evidence="2">
    <name type="scientific">Strombidium inclinatum</name>
    <dbReference type="NCBI Taxonomy" id="197538"/>
    <lineage>
        <taxon>Eukaryota</taxon>
        <taxon>Sar</taxon>
        <taxon>Alveolata</taxon>
        <taxon>Ciliophora</taxon>
        <taxon>Intramacronucleata</taxon>
        <taxon>Spirotrichea</taxon>
        <taxon>Oligotrichia</taxon>
        <taxon>Strombidiidae</taxon>
        <taxon>Strombidium</taxon>
    </lineage>
</organism>
<reference evidence="2" key="1">
    <citation type="submission" date="2021-01" db="EMBL/GenBank/DDBJ databases">
        <authorList>
            <person name="Corre E."/>
            <person name="Pelletier E."/>
            <person name="Niang G."/>
            <person name="Scheremetjew M."/>
            <person name="Finn R."/>
            <person name="Kale V."/>
            <person name="Holt S."/>
            <person name="Cochrane G."/>
            <person name="Meng A."/>
            <person name="Brown T."/>
            <person name="Cohen L."/>
        </authorList>
    </citation>
    <scope>NUCLEOTIDE SEQUENCE</scope>
    <source>
        <strain evidence="2">S3</strain>
    </source>
</reference>